<keyword evidence="3" id="KW-1185">Reference proteome</keyword>
<accession>A0A0P6XUX5</accession>
<sequence>MFRLESPRLYLRPLESQDVPAFAAYRSDPEIARYQGWGTPFTEEQAEEFIEQQKAVTPGEIGQWLQLGMELKEGGQLIGDVAFHIIKDSHRQVEIGMTLSAPYQGQGYGTEAVTELVRYLFEELSIHRVFANCDPDNLPAHRLLERVGFRREGCFVESLWYKGGWASELWFALLEREWKALHP</sequence>
<comment type="caution">
    <text evidence="2">The sequence shown here is derived from an EMBL/GenBank/DDBJ whole genome shotgun (WGS) entry which is preliminary data.</text>
</comment>
<protein>
    <submittedName>
        <fullName evidence="2">GCN5 family acetyltransferase</fullName>
    </submittedName>
</protein>
<name>A0A0P6XUX5_9CHLR</name>
<dbReference type="InterPro" id="IPR016181">
    <property type="entry name" value="Acyl_CoA_acyltransferase"/>
</dbReference>
<dbReference type="OrthoDB" id="9785602at2"/>
<gene>
    <name evidence="2" type="ORF">ADM99_02970</name>
</gene>
<dbReference type="RefSeq" id="WP_062421607.1">
    <property type="nucleotide sequence ID" value="NZ_BBYA01000009.1"/>
</dbReference>
<evidence type="ECO:0000313" key="2">
    <source>
        <dbReference type="EMBL" id="KPL73219.1"/>
    </source>
</evidence>
<dbReference type="InterPro" id="IPR051531">
    <property type="entry name" value="N-acetyltransferase"/>
</dbReference>
<organism evidence="2 3">
    <name type="scientific">Leptolinea tardivitalis</name>
    <dbReference type="NCBI Taxonomy" id="229920"/>
    <lineage>
        <taxon>Bacteria</taxon>
        <taxon>Bacillati</taxon>
        <taxon>Chloroflexota</taxon>
        <taxon>Anaerolineae</taxon>
        <taxon>Anaerolineales</taxon>
        <taxon>Anaerolineaceae</taxon>
        <taxon>Leptolinea</taxon>
    </lineage>
</organism>
<dbReference type="SUPFAM" id="SSF55729">
    <property type="entry name" value="Acyl-CoA N-acyltransferases (Nat)"/>
    <property type="match status" value="1"/>
</dbReference>
<dbReference type="AlphaFoldDB" id="A0A0P6XUX5"/>
<keyword evidence="2" id="KW-0808">Transferase</keyword>
<dbReference type="InterPro" id="IPR000182">
    <property type="entry name" value="GNAT_dom"/>
</dbReference>
<dbReference type="Proteomes" id="UP000050430">
    <property type="component" value="Unassembled WGS sequence"/>
</dbReference>
<dbReference type="EMBL" id="LGCK01000006">
    <property type="protein sequence ID" value="KPL73219.1"/>
    <property type="molecule type" value="Genomic_DNA"/>
</dbReference>
<dbReference type="GO" id="GO:0016747">
    <property type="term" value="F:acyltransferase activity, transferring groups other than amino-acyl groups"/>
    <property type="evidence" value="ECO:0007669"/>
    <property type="project" value="InterPro"/>
</dbReference>
<dbReference type="Pfam" id="PF13302">
    <property type="entry name" value="Acetyltransf_3"/>
    <property type="match status" value="1"/>
</dbReference>
<evidence type="ECO:0000259" key="1">
    <source>
        <dbReference type="PROSITE" id="PS51186"/>
    </source>
</evidence>
<dbReference type="STRING" id="229920.ADM99_02970"/>
<feature type="domain" description="N-acetyltransferase" evidence="1">
    <location>
        <begin position="9"/>
        <end position="176"/>
    </location>
</feature>
<evidence type="ECO:0000313" key="3">
    <source>
        <dbReference type="Proteomes" id="UP000050430"/>
    </source>
</evidence>
<dbReference type="PROSITE" id="PS51186">
    <property type="entry name" value="GNAT"/>
    <property type="match status" value="1"/>
</dbReference>
<dbReference type="Gene3D" id="3.40.630.30">
    <property type="match status" value="1"/>
</dbReference>
<dbReference type="CDD" id="cd04301">
    <property type="entry name" value="NAT_SF"/>
    <property type="match status" value="1"/>
</dbReference>
<dbReference type="PANTHER" id="PTHR43792:SF1">
    <property type="entry name" value="N-ACETYLTRANSFERASE DOMAIN-CONTAINING PROTEIN"/>
    <property type="match status" value="1"/>
</dbReference>
<proteinExistence type="predicted"/>
<reference evidence="2 3" key="1">
    <citation type="submission" date="2015-07" db="EMBL/GenBank/DDBJ databases">
        <title>Genome sequence of Leptolinea tardivitalis DSM 16556.</title>
        <authorList>
            <person name="Hemp J."/>
            <person name="Ward L.M."/>
            <person name="Pace L.A."/>
            <person name="Fischer W.W."/>
        </authorList>
    </citation>
    <scope>NUCLEOTIDE SEQUENCE [LARGE SCALE GENOMIC DNA]</scope>
    <source>
        <strain evidence="2 3">YMTK-2</strain>
    </source>
</reference>
<dbReference type="PANTHER" id="PTHR43792">
    <property type="entry name" value="GNAT FAMILY, PUTATIVE (AFU_ORTHOLOGUE AFUA_3G00765)-RELATED-RELATED"/>
    <property type="match status" value="1"/>
</dbReference>